<evidence type="ECO:0000313" key="1">
    <source>
        <dbReference type="EMBL" id="GLI35087.1"/>
    </source>
</evidence>
<evidence type="ECO:0000313" key="2">
    <source>
        <dbReference type="Proteomes" id="UP001144372"/>
    </source>
</evidence>
<dbReference type="InterPro" id="IPR058240">
    <property type="entry name" value="rSAM_sf"/>
</dbReference>
<dbReference type="Gene3D" id="3.20.20.70">
    <property type="entry name" value="Aldolase class I"/>
    <property type="match status" value="1"/>
</dbReference>
<dbReference type="AlphaFoldDB" id="A0A9W6FUH2"/>
<accession>A0A9W6FUH2</accession>
<organism evidence="1 2">
    <name type="scientific">Desulforhabdus amnigena</name>
    <dbReference type="NCBI Taxonomy" id="40218"/>
    <lineage>
        <taxon>Bacteria</taxon>
        <taxon>Pseudomonadati</taxon>
        <taxon>Thermodesulfobacteriota</taxon>
        <taxon>Syntrophobacteria</taxon>
        <taxon>Syntrophobacterales</taxon>
        <taxon>Syntrophobacteraceae</taxon>
        <taxon>Desulforhabdus</taxon>
    </lineage>
</organism>
<reference evidence="1" key="1">
    <citation type="submission" date="2022-12" db="EMBL/GenBank/DDBJ databases">
        <title>Reference genome sequencing for broad-spectrum identification of bacterial and archaeal isolates by mass spectrometry.</title>
        <authorList>
            <person name="Sekiguchi Y."/>
            <person name="Tourlousse D.M."/>
        </authorList>
    </citation>
    <scope>NUCLEOTIDE SEQUENCE</scope>
    <source>
        <strain evidence="1">ASRB1</strain>
    </source>
</reference>
<keyword evidence="2" id="KW-1185">Reference proteome</keyword>
<dbReference type="RefSeq" id="WP_281794637.1">
    <property type="nucleotide sequence ID" value="NZ_BSDR01000001.1"/>
</dbReference>
<dbReference type="EMBL" id="BSDR01000001">
    <property type="protein sequence ID" value="GLI35087.1"/>
    <property type="molecule type" value="Genomic_DNA"/>
</dbReference>
<dbReference type="SUPFAM" id="SSF102114">
    <property type="entry name" value="Radical SAM enzymes"/>
    <property type="match status" value="1"/>
</dbReference>
<name>A0A9W6FUH2_9BACT</name>
<gene>
    <name evidence="1" type="ORF">DAMNIGENAA_25200</name>
</gene>
<protein>
    <submittedName>
        <fullName evidence="1">Uncharacterized protein</fullName>
    </submittedName>
</protein>
<comment type="caution">
    <text evidence="1">The sequence shown here is derived from an EMBL/GenBank/DDBJ whole genome shotgun (WGS) entry which is preliminary data.</text>
</comment>
<dbReference type="Proteomes" id="UP001144372">
    <property type="component" value="Unassembled WGS sequence"/>
</dbReference>
<dbReference type="InterPro" id="IPR013785">
    <property type="entry name" value="Aldolase_TIM"/>
</dbReference>
<proteinExistence type="predicted"/>
<sequence>MATWIVLLAAQTNGTLIDSRFIEFCRRYSISFGVSLDSLPDVHERTRGSAGATYRGLQLFAWADYAGAHH</sequence>